<comment type="caution">
    <text evidence="7">The sequence shown here is derived from an EMBL/GenBank/DDBJ whole genome shotgun (WGS) entry which is preliminary data.</text>
</comment>
<feature type="transmembrane region" description="Helical" evidence="6">
    <location>
        <begin position="148"/>
        <end position="173"/>
    </location>
</feature>
<sequence length="306" mass="31575">MSDGAMLAVFAGSTLRLAIPLVLGATGELVSERAGVLNMSVEGMMLTGAFAGATGAVATRSPMLGLLIGILAVLPVALLQAFLSITLRANQVVTGIGINILVLGATTLAYREIFGGRSRAEVPGFDKWHPPLLSQIPVFGEAVFSQVWLVYLALALVALLAWVLGATAIGLAVHSAGSEPKAVEKSGMSVMAVRYGAVLFTGVLSAIGGCFLSIGDIHTFTEGMTSGAGYLAIAAVIFGNWKVGRMLLACLLFGGATALQFQLPALGIQLPNALLIMLPYLMALLAVGGLVGRQSSPAYLTQAYVR</sequence>
<organism evidence="7 8">
    <name type="scientific">Variovorax ginsengisoli</name>
    <dbReference type="NCBI Taxonomy" id="363844"/>
    <lineage>
        <taxon>Bacteria</taxon>
        <taxon>Pseudomonadati</taxon>
        <taxon>Pseudomonadota</taxon>
        <taxon>Betaproteobacteria</taxon>
        <taxon>Burkholderiales</taxon>
        <taxon>Comamonadaceae</taxon>
        <taxon>Variovorax</taxon>
    </lineage>
</organism>
<evidence type="ECO:0000313" key="7">
    <source>
        <dbReference type="EMBL" id="MDO1537296.1"/>
    </source>
</evidence>
<feature type="transmembrane region" description="Helical" evidence="6">
    <location>
        <begin position="220"/>
        <end position="239"/>
    </location>
</feature>
<feature type="transmembrane region" description="Helical" evidence="6">
    <location>
        <begin position="246"/>
        <end position="267"/>
    </location>
</feature>
<keyword evidence="8" id="KW-1185">Reference proteome</keyword>
<dbReference type="Proteomes" id="UP001169027">
    <property type="component" value="Unassembled WGS sequence"/>
</dbReference>
<dbReference type="PANTHER" id="PTHR43370">
    <property type="entry name" value="SUGAR ABC TRANSPORTER INTEGRAL MEMBRANE PROTEIN-RELATED"/>
    <property type="match status" value="1"/>
</dbReference>
<evidence type="ECO:0000256" key="1">
    <source>
        <dbReference type="ARBA" id="ARBA00004651"/>
    </source>
</evidence>
<protein>
    <submittedName>
        <fullName evidence="7">ABC transporter permease</fullName>
    </submittedName>
</protein>
<keyword evidence="4 6" id="KW-1133">Transmembrane helix</keyword>
<keyword evidence="5 6" id="KW-0472">Membrane</keyword>
<accession>A0ABT8SED7</accession>
<feature type="transmembrane region" description="Helical" evidence="6">
    <location>
        <begin position="63"/>
        <end position="85"/>
    </location>
</feature>
<comment type="subcellular location">
    <subcellularLocation>
        <location evidence="1">Cell membrane</location>
        <topology evidence="1">Multi-pass membrane protein</topology>
    </subcellularLocation>
</comment>
<dbReference type="InterPro" id="IPR001851">
    <property type="entry name" value="ABC_transp_permease"/>
</dbReference>
<feature type="transmembrane region" description="Helical" evidence="6">
    <location>
        <begin position="193"/>
        <end position="214"/>
    </location>
</feature>
<keyword evidence="2" id="KW-1003">Cell membrane</keyword>
<evidence type="ECO:0000256" key="3">
    <source>
        <dbReference type="ARBA" id="ARBA00022692"/>
    </source>
</evidence>
<gene>
    <name evidence="7" type="ORF">Q2T77_34060</name>
</gene>
<feature type="transmembrane region" description="Helical" evidence="6">
    <location>
        <begin position="92"/>
        <end position="110"/>
    </location>
</feature>
<name>A0ABT8SED7_9BURK</name>
<evidence type="ECO:0000256" key="2">
    <source>
        <dbReference type="ARBA" id="ARBA00022475"/>
    </source>
</evidence>
<proteinExistence type="predicted"/>
<dbReference type="PANTHER" id="PTHR43370:SF1">
    <property type="entry name" value="GUANOSINE ABC TRANSPORTER PERMEASE PROTEIN NUPQ"/>
    <property type="match status" value="1"/>
</dbReference>
<feature type="transmembrane region" description="Helical" evidence="6">
    <location>
        <begin position="273"/>
        <end position="292"/>
    </location>
</feature>
<evidence type="ECO:0000256" key="5">
    <source>
        <dbReference type="ARBA" id="ARBA00023136"/>
    </source>
</evidence>
<reference evidence="7" key="1">
    <citation type="submission" date="2023-06" db="EMBL/GenBank/DDBJ databases">
        <authorList>
            <person name="Jiang Y."/>
            <person name="Liu Q."/>
        </authorList>
    </citation>
    <scope>NUCLEOTIDE SEQUENCE</scope>
    <source>
        <strain evidence="7">CGMCC 1.12090</strain>
    </source>
</reference>
<evidence type="ECO:0000256" key="6">
    <source>
        <dbReference type="SAM" id="Phobius"/>
    </source>
</evidence>
<dbReference type="Pfam" id="PF02653">
    <property type="entry name" value="BPD_transp_2"/>
    <property type="match status" value="1"/>
</dbReference>
<evidence type="ECO:0000313" key="8">
    <source>
        <dbReference type="Proteomes" id="UP001169027"/>
    </source>
</evidence>
<keyword evidence="3 6" id="KW-0812">Transmembrane</keyword>
<dbReference type="RefSeq" id="WP_301815682.1">
    <property type="nucleotide sequence ID" value="NZ_JAUJZH010000038.1"/>
</dbReference>
<dbReference type="CDD" id="cd06580">
    <property type="entry name" value="TM_PBP1_transp_TpRbsC_like"/>
    <property type="match status" value="1"/>
</dbReference>
<dbReference type="EMBL" id="JAUKVY010000038">
    <property type="protein sequence ID" value="MDO1537296.1"/>
    <property type="molecule type" value="Genomic_DNA"/>
</dbReference>
<evidence type="ECO:0000256" key="4">
    <source>
        <dbReference type="ARBA" id="ARBA00022989"/>
    </source>
</evidence>